<evidence type="ECO:0000256" key="1">
    <source>
        <dbReference type="SAM" id="Phobius"/>
    </source>
</evidence>
<keyword evidence="1" id="KW-0812">Transmembrane</keyword>
<protein>
    <submittedName>
        <fullName evidence="2">Uncharacterized protein</fullName>
    </submittedName>
</protein>
<organism evidence="2 3">
    <name type="scientific">Oryzihumus leptocrescens</name>
    <dbReference type="NCBI Taxonomy" id="297536"/>
    <lineage>
        <taxon>Bacteria</taxon>
        <taxon>Bacillati</taxon>
        <taxon>Actinomycetota</taxon>
        <taxon>Actinomycetes</taxon>
        <taxon>Micrococcales</taxon>
        <taxon>Intrasporangiaceae</taxon>
        <taxon>Oryzihumus</taxon>
    </lineage>
</organism>
<comment type="caution">
    <text evidence="2">The sequence shown here is derived from an EMBL/GenBank/DDBJ whole genome shotgun (WGS) entry which is preliminary data.</text>
</comment>
<dbReference type="Proteomes" id="UP000319514">
    <property type="component" value="Unassembled WGS sequence"/>
</dbReference>
<feature type="transmembrane region" description="Helical" evidence="1">
    <location>
        <begin position="89"/>
        <end position="111"/>
    </location>
</feature>
<proteinExistence type="predicted"/>
<name>A0A542ZGR7_9MICO</name>
<keyword evidence="3" id="KW-1185">Reference proteome</keyword>
<dbReference type="RefSeq" id="WP_141787530.1">
    <property type="nucleotide sequence ID" value="NZ_BAAAKX010000013.1"/>
</dbReference>
<evidence type="ECO:0000313" key="3">
    <source>
        <dbReference type="Proteomes" id="UP000319514"/>
    </source>
</evidence>
<reference evidence="2 3" key="1">
    <citation type="submission" date="2019-06" db="EMBL/GenBank/DDBJ databases">
        <title>Sequencing the genomes of 1000 actinobacteria strains.</title>
        <authorList>
            <person name="Klenk H.-P."/>
        </authorList>
    </citation>
    <scope>NUCLEOTIDE SEQUENCE [LARGE SCALE GENOMIC DNA]</scope>
    <source>
        <strain evidence="2 3">DSM 18082</strain>
    </source>
</reference>
<evidence type="ECO:0000313" key="2">
    <source>
        <dbReference type="EMBL" id="TQL59514.1"/>
    </source>
</evidence>
<gene>
    <name evidence="2" type="ORF">FB474_0869</name>
</gene>
<sequence length="112" mass="11743">MTAPSRAEADGRHPVRWTSRRVLQVVSASVTLLSLSVLVAAGYAWVAVHGGPWPMVLGAIVPPGGGVLLAYGLHGFLQAQRRRRAMPTRLWACGAGGACLAVAGMLLPLYLS</sequence>
<feature type="transmembrane region" description="Helical" evidence="1">
    <location>
        <begin position="52"/>
        <end position="77"/>
    </location>
</feature>
<keyword evidence="1" id="KW-1133">Transmembrane helix</keyword>
<accession>A0A542ZGR7</accession>
<dbReference type="AlphaFoldDB" id="A0A542ZGR7"/>
<dbReference type="EMBL" id="VFOQ01000001">
    <property type="protein sequence ID" value="TQL59514.1"/>
    <property type="molecule type" value="Genomic_DNA"/>
</dbReference>
<keyword evidence="1" id="KW-0472">Membrane</keyword>
<feature type="transmembrane region" description="Helical" evidence="1">
    <location>
        <begin position="22"/>
        <end position="46"/>
    </location>
</feature>